<protein>
    <submittedName>
        <fullName evidence="2">Winged helix-turn-helix domain-containing protein</fullName>
    </submittedName>
</protein>
<dbReference type="AlphaFoldDB" id="A0A848CY26"/>
<dbReference type="EMBL" id="JABAGO010000027">
    <property type="protein sequence ID" value="NME99389.1"/>
    <property type="molecule type" value="Genomic_DNA"/>
</dbReference>
<evidence type="ECO:0000259" key="1">
    <source>
        <dbReference type="Pfam" id="PF13592"/>
    </source>
</evidence>
<name>A0A848CY26_ANEAE</name>
<dbReference type="GeneID" id="99678129"/>
<dbReference type="OrthoDB" id="1908912at2"/>
<sequence length="55" mass="6348">MPVEEGLGPESCWNTCILQYVVEDKFAVTMSRSGITDLLYRLHLHYTRPTYIGQD</sequence>
<proteinExistence type="predicted"/>
<dbReference type="Pfam" id="PF13592">
    <property type="entry name" value="HTH_33"/>
    <property type="match status" value="1"/>
</dbReference>
<accession>A0A848CY26</accession>
<comment type="caution">
    <text evidence="2">The sequence shown here is derived from an EMBL/GenBank/DDBJ whole genome shotgun (WGS) entry which is preliminary data.</text>
</comment>
<evidence type="ECO:0000313" key="2">
    <source>
        <dbReference type="EMBL" id="NME99389.1"/>
    </source>
</evidence>
<dbReference type="Proteomes" id="UP000561326">
    <property type="component" value="Unassembled WGS sequence"/>
</dbReference>
<dbReference type="InterPro" id="IPR025959">
    <property type="entry name" value="Winged_HTH_dom"/>
</dbReference>
<feature type="domain" description="Winged helix-turn helix" evidence="1">
    <location>
        <begin position="11"/>
        <end position="51"/>
    </location>
</feature>
<dbReference type="RefSeq" id="WP_021623256.1">
    <property type="nucleotide sequence ID" value="NZ_CABKST010000208.1"/>
</dbReference>
<gene>
    <name evidence="2" type="ORF">HF838_14075</name>
</gene>
<reference evidence="2 3" key="1">
    <citation type="submission" date="2020-04" db="EMBL/GenBank/DDBJ databases">
        <authorList>
            <person name="Hitch T.C.A."/>
            <person name="Wylensek D."/>
            <person name="Clavel T."/>
        </authorList>
    </citation>
    <scope>NUCLEOTIDE SEQUENCE [LARGE SCALE GENOMIC DNA]</scope>
    <source>
        <strain evidence="2 3">WB01_D5_05</strain>
    </source>
</reference>
<evidence type="ECO:0000313" key="3">
    <source>
        <dbReference type="Proteomes" id="UP000561326"/>
    </source>
</evidence>
<organism evidence="2 3">
    <name type="scientific">Aneurinibacillus aneurinilyticus</name>
    <name type="common">Bacillus aneurinolyticus</name>
    <dbReference type="NCBI Taxonomy" id="1391"/>
    <lineage>
        <taxon>Bacteria</taxon>
        <taxon>Bacillati</taxon>
        <taxon>Bacillota</taxon>
        <taxon>Bacilli</taxon>
        <taxon>Bacillales</taxon>
        <taxon>Paenibacillaceae</taxon>
        <taxon>Aneurinibacillus group</taxon>
        <taxon>Aneurinibacillus</taxon>
    </lineage>
</organism>